<dbReference type="Proteomes" id="UP001060039">
    <property type="component" value="Chromosome"/>
</dbReference>
<sequence length="178" mass="19567">MTGEVRVPERAIARLRPHARALVLPAIALIAIVGAATYGAFALDETWQVLAVLLGAVVAGGLLWVLPLLRWLSTQYLITTRRIVLRRGLLVRTRQEVLLSRSFDVSVRRSGLQSAFRSGDVLINTGLDRPIVLRDLPRADLVLRALGDVMEASTTSITTVRRPVETTDPASRRARTGR</sequence>
<dbReference type="EMBL" id="CP101497">
    <property type="protein sequence ID" value="UTT63035.1"/>
    <property type="molecule type" value="Genomic_DNA"/>
</dbReference>
<proteinExistence type="predicted"/>
<protein>
    <submittedName>
        <fullName evidence="4">PH domain-containing protein</fullName>
    </submittedName>
</protein>
<name>A0ABY5FYV2_9MICO</name>
<feature type="region of interest" description="Disordered" evidence="1">
    <location>
        <begin position="157"/>
        <end position="178"/>
    </location>
</feature>
<feature type="domain" description="YdbS-like PH" evidence="3">
    <location>
        <begin position="71"/>
        <end position="143"/>
    </location>
</feature>
<keyword evidence="5" id="KW-1185">Reference proteome</keyword>
<gene>
    <name evidence="4" type="ORF">NNL39_02690</name>
</gene>
<keyword evidence="2" id="KW-0812">Transmembrane</keyword>
<organism evidence="4 5">
    <name type="scientific">Microcella humidisoli</name>
    <dbReference type="NCBI Taxonomy" id="2963406"/>
    <lineage>
        <taxon>Bacteria</taxon>
        <taxon>Bacillati</taxon>
        <taxon>Actinomycetota</taxon>
        <taxon>Actinomycetes</taxon>
        <taxon>Micrococcales</taxon>
        <taxon>Microbacteriaceae</taxon>
        <taxon>Microcella</taxon>
    </lineage>
</organism>
<evidence type="ECO:0000256" key="1">
    <source>
        <dbReference type="SAM" id="MobiDB-lite"/>
    </source>
</evidence>
<evidence type="ECO:0000313" key="4">
    <source>
        <dbReference type="EMBL" id="UTT63035.1"/>
    </source>
</evidence>
<feature type="transmembrane region" description="Helical" evidence="2">
    <location>
        <begin position="21"/>
        <end position="41"/>
    </location>
</feature>
<evidence type="ECO:0000259" key="3">
    <source>
        <dbReference type="Pfam" id="PF03703"/>
    </source>
</evidence>
<reference evidence="4" key="1">
    <citation type="submission" date="2022-07" db="EMBL/GenBank/DDBJ databases">
        <title>Taxonomic analysis of Microcella humidisoli nov. sp., isolated from riverside soil.</title>
        <authorList>
            <person name="Molina K.M."/>
            <person name="Kim S.B."/>
        </authorList>
    </citation>
    <scope>NUCLEOTIDE SEQUENCE</scope>
    <source>
        <strain evidence="4">MMS21-STM10</strain>
    </source>
</reference>
<keyword evidence="2" id="KW-1133">Transmembrane helix</keyword>
<keyword evidence="2" id="KW-0472">Membrane</keyword>
<accession>A0ABY5FYV2</accession>
<dbReference type="InterPro" id="IPR005182">
    <property type="entry name" value="YdbS-like_PH"/>
</dbReference>
<evidence type="ECO:0000313" key="5">
    <source>
        <dbReference type="Proteomes" id="UP001060039"/>
    </source>
</evidence>
<dbReference type="RefSeq" id="WP_255160168.1">
    <property type="nucleotide sequence ID" value="NZ_CP101497.1"/>
</dbReference>
<dbReference type="Pfam" id="PF03703">
    <property type="entry name" value="bPH_2"/>
    <property type="match status" value="1"/>
</dbReference>
<evidence type="ECO:0000256" key="2">
    <source>
        <dbReference type="SAM" id="Phobius"/>
    </source>
</evidence>
<feature type="transmembrane region" description="Helical" evidence="2">
    <location>
        <begin position="47"/>
        <end position="72"/>
    </location>
</feature>